<proteinExistence type="predicted"/>
<dbReference type="GO" id="GO:0016616">
    <property type="term" value="F:oxidoreductase activity, acting on the CH-OH group of donors, NAD or NADP as acceptor"/>
    <property type="evidence" value="ECO:0007669"/>
    <property type="project" value="TreeGrafter"/>
</dbReference>
<dbReference type="InterPro" id="IPR008927">
    <property type="entry name" value="6-PGluconate_DH-like_C_sf"/>
</dbReference>
<dbReference type="Pfam" id="PF08125">
    <property type="entry name" value="Mannitol_dh_C"/>
    <property type="match status" value="1"/>
</dbReference>
<accession>A0A2X0V771</accession>
<dbReference type="Gene3D" id="3.40.50.720">
    <property type="entry name" value="NAD(P)-binding Rossmann-like Domain"/>
    <property type="match status" value="1"/>
</dbReference>
<name>A0A2X0V771_9GAMM</name>
<dbReference type="AlphaFoldDB" id="A0A2X0V771"/>
<evidence type="ECO:0000313" key="5">
    <source>
        <dbReference type="Proteomes" id="UP000250086"/>
    </source>
</evidence>
<sequence length="537" mass="59332">MAQVSIKGLEDKQAFLEAGVKLPAYDLTELKEHSSAHPVWLHFGAGNIFRGFIASLQQDLLNKGLSNSGIHTVSSMDCEVIDKVFVPHDCLTMNVTLLPDTKVELEVIGSVVKGLKVNGSCAEDEKELERLAADKSLQMLSYTITEKGYALKDIDGNFTALAKKDIDNGPQSQCIHAMALSARLLYIRYKNGAYPLALVSMDNCSHNGDKVKEAVLTVAKAWLEKGFVDEGFIDYIQSEKISFPWSMIDKITPRPDPSIASLLKERGIENMEPIKTSFGSFIAPFVNAEKPQYLIIEDNFPNGRPQLEKAGVLFTDKNGVDLCERMKVTTCLNPLHTALAVYGCLLGYKLISAEMEDKDLVVLVKKLGYDEGLKVVDDPVILNPRDFLTEVVEQRLTNKCLPDTPQRIATDTSQKVTIRFGETLKNYKKKGLDATTLIALPLSIAGWLRYLLAIDDKGQSFELSDDPLKDDLKAKMASIVFGQPESVKDSLKPILSNETLFGVDLYSIGLGTVIEKMFGMMLEGPGAVRATLEHYLK</sequence>
<keyword evidence="1 4" id="KW-0560">Oxidoreductase</keyword>
<evidence type="ECO:0000259" key="3">
    <source>
        <dbReference type="Pfam" id="PF08125"/>
    </source>
</evidence>
<evidence type="ECO:0000259" key="2">
    <source>
        <dbReference type="Pfam" id="PF01232"/>
    </source>
</evidence>
<feature type="domain" description="Mannitol dehydrogenase C-terminal" evidence="3">
    <location>
        <begin position="324"/>
        <end position="505"/>
    </location>
</feature>
<dbReference type="Proteomes" id="UP000250086">
    <property type="component" value="Unassembled WGS sequence"/>
</dbReference>
<dbReference type="InterPro" id="IPR013131">
    <property type="entry name" value="Mannitol_DH_N"/>
</dbReference>
<dbReference type="Pfam" id="PF01232">
    <property type="entry name" value="Mannitol_dh"/>
    <property type="match status" value="1"/>
</dbReference>
<dbReference type="EMBL" id="UAPV01000001">
    <property type="protein sequence ID" value="SPT68635.1"/>
    <property type="molecule type" value="Genomic_DNA"/>
</dbReference>
<keyword evidence="5" id="KW-1185">Reference proteome</keyword>
<dbReference type="Gene3D" id="1.10.1040.10">
    <property type="entry name" value="N-(1-d-carboxylethyl)-l-norvaline Dehydrogenase, domain 2"/>
    <property type="match status" value="1"/>
</dbReference>
<organism evidence="4 5">
    <name type="scientific">Anaerobiospirillum thomasii</name>
    <dbReference type="NCBI Taxonomy" id="179995"/>
    <lineage>
        <taxon>Bacteria</taxon>
        <taxon>Pseudomonadati</taxon>
        <taxon>Pseudomonadota</taxon>
        <taxon>Gammaproteobacteria</taxon>
        <taxon>Aeromonadales</taxon>
        <taxon>Succinivibrionaceae</taxon>
        <taxon>Anaerobiospirillum</taxon>
    </lineage>
</organism>
<dbReference type="PANTHER" id="PTHR43362:SF1">
    <property type="entry name" value="MANNITOL DEHYDROGENASE 2-RELATED"/>
    <property type="match status" value="1"/>
</dbReference>
<dbReference type="EC" id="1.1.1.-" evidence="4"/>
<gene>
    <name evidence="4" type="primary">por_1</name>
    <name evidence="4" type="ORF">NCTC13093_00016</name>
</gene>
<feature type="domain" description="Mannitol dehydrogenase N-terminal" evidence="2">
    <location>
        <begin position="41"/>
        <end position="309"/>
    </location>
</feature>
<dbReference type="InterPro" id="IPR036291">
    <property type="entry name" value="NAD(P)-bd_dom_sf"/>
</dbReference>
<reference evidence="4 5" key="1">
    <citation type="submission" date="2018-06" db="EMBL/GenBank/DDBJ databases">
        <authorList>
            <consortium name="Pathogen Informatics"/>
            <person name="Doyle S."/>
        </authorList>
    </citation>
    <scope>NUCLEOTIDE SEQUENCE [LARGE SCALE GENOMIC DNA]</scope>
    <source>
        <strain evidence="4 5">NCTC13093</strain>
    </source>
</reference>
<evidence type="ECO:0000313" key="4">
    <source>
        <dbReference type="EMBL" id="SPT68635.1"/>
    </source>
</evidence>
<evidence type="ECO:0000256" key="1">
    <source>
        <dbReference type="ARBA" id="ARBA00023002"/>
    </source>
</evidence>
<dbReference type="InterPro" id="IPR013118">
    <property type="entry name" value="Mannitol_DH_C"/>
</dbReference>
<dbReference type="InterPro" id="IPR013328">
    <property type="entry name" value="6PGD_dom2"/>
</dbReference>
<dbReference type="InterPro" id="IPR050988">
    <property type="entry name" value="Mannitol_DH/Oxidoreductase"/>
</dbReference>
<dbReference type="SUPFAM" id="SSF48179">
    <property type="entry name" value="6-phosphogluconate dehydrogenase C-terminal domain-like"/>
    <property type="match status" value="1"/>
</dbReference>
<protein>
    <submittedName>
        <fullName evidence="4">Polyol:NADP oxidoreductase</fullName>
        <ecNumber evidence="4">1.1.1.-</ecNumber>
    </submittedName>
</protein>
<dbReference type="SUPFAM" id="SSF51735">
    <property type="entry name" value="NAD(P)-binding Rossmann-fold domains"/>
    <property type="match status" value="1"/>
</dbReference>
<dbReference type="PANTHER" id="PTHR43362">
    <property type="entry name" value="MANNITOL DEHYDROGENASE DSF1-RELATED"/>
    <property type="match status" value="1"/>
</dbReference>
<dbReference type="RefSeq" id="WP_113742913.1">
    <property type="nucleotide sequence ID" value="NZ_UAPV01000001.1"/>
</dbReference>